<keyword evidence="15" id="KW-1185">Reference proteome</keyword>
<dbReference type="PROSITE" id="PS51186">
    <property type="entry name" value="GNAT"/>
    <property type="match status" value="1"/>
</dbReference>
<evidence type="ECO:0000256" key="8">
    <source>
        <dbReference type="ARBA" id="ARBA00023242"/>
    </source>
</evidence>
<evidence type="ECO:0000256" key="5">
    <source>
        <dbReference type="ARBA" id="ARBA00015043"/>
    </source>
</evidence>
<feature type="region of interest" description="Disordered" evidence="12">
    <location>
        <begin position="1"/>
        <end position="52"/>
    </location>
</feature>
<feature type="compositionally biased region" description="Basic and acidic residues" evidence="12">
    <location>
        <begin position="13"/>
        <end position="23"/>
    </location>
</feature>
<dbReference type="GO" id="GO:1990189">
    <property type="term" value="F:protein N-terminal-serine acetyltransferase activity"/>
    <property type="evidence" value="ECO:0007669"/>
    <property type="project" value="UniProtKB-EC"/>
</dbReference>
<dbReference type="EC" id="2.3.1.257" evidence="4"/>
<evidence type="ECO:0000256" key="10">
    <source>
        <dbReference type="ARBA" id="ARBA00047821"/>
    </source>
</evidence>
<reference evidence="14" key="1">
    <citation type="journal article" date="2020" name="Stud. Mycol.">
        <title>101 Dothideomycetes genomes: a test case for predicting lifestyles and emergence of pathogens.</title>
        <authorList>
            <person name="Haridas S."/>
            <person name="Albert R."/>
            <person name="Binder M."/>
            <person name="Bloem J."/>
            <person name="Labutti K."/>
            <person name="Salamov A."/>
            <person name="Andreopoulos B."/>
            <person name="Baker S."/>
            <person name="Barry K."/>
            <person name="Bills G."/>
            <person name="Bluhm B."/>
            <person name="Cannon C."/>
            <person name="Castanera R."/>
            <person name="Culley D."/>
            <person name="Daum C."/>
            <person name="Ezra D."/>
            <person name="Gonzalez J."/>
            <person name="Henrissat B."/>
            <person name="Kuo A."/>
            <person name="Liang C."/>
            <person name="Lipzen A."/>
            <person name="Lutzoni F."/>
            <person name="Magnuson J."/>
            <person name="Mondo S."/>
            <person name="Nolan M."/>
            <person name="Ohm R."/>
            <person name="Pangilinan J."/>
            <person name="Park H.-J."/>
            <person name="Ramirez L."/>
            <person name="Alfaro M."/>
            <person name="Sun H."/>
            <person name="Tritt A."/>
            <person name="Yoshinaga Y."/>
            <person name="Zwiers L.-H."/>
            <person name="Turgeon B."/>
            <person name="Goodwin S."/>
            <person name="Spatafora J."/>
            <person name="Crous P."/>
            <person name="Grigoriev I."/>
        </authorList>
    </citation>
    <scope>NUCLEOTIDE SEQUENCE</scope>
    <source>
        <strain evidence="14">CBS 269.34</strain>
    </source>
</reference>
<dbReference type="Proteomes" id="UP000799750">
    <property type="component" value="Unassembled WGS sequence"/>
</dbReference>
<dbReference type="GO" id="GO:0043998">
    <property type="term" value="F:histone H2A acetyltransferase activity"/>
    <property type="evidence" value="ECO:0007669"/>
    <property type="project" value="InterPro"/>
</dbReference>
<evidence type="ECO:0000256" key="1">
    <source>
        <dbReference type="ARBA" id="ARBA00004123"/>
    </source>
</evidence>
<evidence type="ECO:0000313" key="15">
    <source>
        <dbReference type="Proteomes" id="UP000799750"/>
    </source>
</evidence>
<keyword evidence="6" id="KW-0963">Cytoplasm</keyword>
<dbReference type="GO" id="GO:0005634">
    <property type="term" value="C:nucleus"/>
    <property type="evidence" value="ECO:0007669"/>
    <property type="project" value="UniProtKB-SubCell"/>
</dbReference>
<evidence type="ECO:0000313" key="14">
    <source>
        <dbReference type="EMBL" id="KAF2499834.1"/>
    </source>
</evidence>
<dbReference type="InterPro" id="IPR039949">
    <property type="entry name" value="NAA40"/>
</dbReference>
<protein>
    <recommendedName>
        <fullName evidence="5">N-alpha-acetyltransferase 40</fullName>
        <ecNumber evidence="4">2.3.1.257</ecNumber>
    </recommendedName>
</protein>
<dbReference type="Gene3D" id="3.40.630.30">
    <property type="match status" value="1"/>
</dbReference>
<evidence type="ECO:0000259" key="13">
    <source>
        <dbReference type="PROSITE" id="PS51186"/>
    </source>
</evidence>
<keyword evidence="9 14" id="KW-0012">Acyltransferase</keyword>
<proteinExistence type="inferred from homology"/>
<accession>A0A6A6R657</accession>
<keyword evidence="8" id="KW-0539">Nucleus</keyword>
<dbReference type="PANTHER" id="PTHR20531">
    <property type="entry name" value="N-ALPHA-ACETYLTRANSFERASE 40"/>
    <property type="match status" value="1"/>
</dbReference>
<organism evidence="14 15">
    <name type="scientific">Lophium mytilinum</name>
    <dbReference type="NCBI Taxonomy" id="390894"/>
    <lineage>
        <taxon>Eukaryota</taxon>
        <taxon>Fungi</taxon>
        <taxon>Dikarya</taxon>
        <taxon>Ascomycota</taxon>
        <taxon>Pezizomycotina</taxon>
        <taxon>Dothideomycetes</taxon>
        <taxon>Pleosporomycetidae</taxon>
        <taxon>Mytilinidiales</taxon>
        <taxon>Mytilinidiaceae</taxon>
        <taxon>Lophium</taxon>
    </lineage>
</organism>
<evidence type="ECO:0000256" key="11">
    <source>
        <dbReference type="ARBA" id="ARBA00049524"/>
    </source>
</evidence>
<dbReference type="SUPFAM" id="SSF55729">
    <property type="entry name" value="Acyl-CoA N-acyltransferases (Nat)"/>
    <property type="match status" value="1"/>
</dbReference>
<evidence type="ECO:0000256" key="4">
    <source>
        <dbReference type="ARBA" id="ARBA00012950"/>
    </source>
</evidence>
<evidence type="ECO:0000256" key="2">
    <source>
        <dbReference type="ARBA" id="ARBA00004496"/>
    </source>
</evidence>
<dbReference type="GO" id="GO:0010485">
    <property type="term" value="F:histone H4 acetyltransferase activity"/>
    <property type="evidence" value="ECO:0007669"/>
    <property type="project" value="InterPro"/>
</dbReference>
<dbReference type="GO" id="GO:0005737">
    <property type="term" value="C:cytoplasm"/>
    <property type="evidence" value="ECO:0007669"/>
    <property type="project" value="UniProtKB-SubCell"/>
</dbReference>
<evidence type="ECO:0000256" key="9">
    <source>
        <dbReference type="ARBA" id="ARBA00023315"/>
    </source>
</evidence>
<sequence length="298" mass="33183">MKRRVEDGADQIHTGDEASRSESHFAIAPMSDEPSQVQPRKKRATLQTRPEEATVAQEIDHIDLVCSINALSASEFQFRFLPQESPLLSFTPNTGFGSDNPVNSLMISFKVSSEMSEPDLEGCFSLIEETSSEAYRKSVVRWRPKAKKEEMRDPDMRYLIVRVPDSLHEASSSADSHHPVHGFLSFMITHDDDYEYAVLYIYEIHLSASLRGCRVGAHLMHIAETVAQGVGLVKVMLTVFTSNVAAAQFYQKLGFSKDDTSPEPRVLRNGLEKPPDYLIMSKDVVSVTKASATEAISA</sequence>
<dbReference type="CDD" id="cd04301">
    <property type="entry name" value="NAT_SF"/>
    <property type="match status" value="1"/>
</dbReference>
<comment type="subcellular location">
    <subcellularLocation>
        <location evidence="2">Cytoplasm</location>
    </subcellularLocation>
    <subcellularLocation>
        <location evidence="1">Nucleus</location>
    </subcellularLocation>
</comment>
<dbReference type="PANTHER" id="PTHR20531:SF1">
    <property type="entry name" value="N-ALPHA-ACETYLTRANSFERASE 40"/>
    <property type="match status" value="1"/>
</dbReference>
<dbReference type="EMBL" id="MU004184">
    <property type="protein sequence ID" value="KAF2499834.1"/>
    <property type="molecule type" value="Genomic_DNA"/>
</dbReference>
<keyword evidence="7 14" id="KW-0808">Transferase</keyword>
<dbReference type="Pfam" id="PF00583">
    <property type="entry name" value="Acetyltransf_1"/>
    <property type="match status" value="1"/>
</dbReference>
<evidence type="ECO:0000256" key="3">
    <source>
        <dbReference type="ARBA" id="ARBA00008870"/>
    </source>
</evidence>
<name>A0A6A6R657_9PEZI</name>
<evidence type="ECO:0000256" key="12">
    <source>
        <dbReference type="SAM" id="MobiDB-lite"/>
    </source>
</evidence>
<dbReference type="OrthoDB" id="424551at2759"/>
<dbReference type="InterPro" id="IPR000182">
    <property type="entry name" value="GNAT_dom"/>
</dbReference>
<evidence type="ECO:0000256" key="7">
    <source>
        <dbReference type="ARBA" id="ARBA00022679"/>
    </source>
</evidence>
<comment type="similarity">
    <text evidence="3">Belongs to the acetyltransferase family. NAA40 subfamily.</text>
</comment>
<dbReference type="InterPro" id="IPR016181">
    <property type="entry name" value="Acyl_CoA_acyltransferase"/>
</dbReference>
<gene>
    <name evidence="14" type="ORF">BU16DRAFT_536122</name>
</gene>
<evidence type="ECO:0000256" key="6">
    <source>
        <dbReference type="ARBA" id="ARBA00022490"/>
    </source>
</evidence>
<comment type="catalytic activity">
    <reaction evidence="11">
        <text>N-terminal L-seryl-[histone H4] + acetyl-CoA = N-terminal N(alpha)-acetyl-L-seryl-[histone H4] + CoA + H(+)</text>
        <dbReference type="Rhea" id="RHEA:50596"/>
        <dbReference type="Rhea" id="RHEA-COMP:12740"/>
        <dbReference type="Rhea" id="RHEA-COMP:12743"/>
        <dbReference type="ChEBI" id="CHEBI:15378"/>
        <dbReference type="ChEBI" id="CHEBI:57287"/>
        <dbReference type="ChEBI" id="CHEBI:57288"/>
        <dbReference type="ChEBI" id="CHEBI:64738"/>
        <dbReference type="ChEBI" id="CHEBI:83690"/>
        <dbReference type="EC" id="2.3.1.257"/>
    </reaction>
</comment>
<comment type="catalytic activity">
    <reaction evidence="10">
        <text>N-terminal L-seryl-[histone H2A] + acetyl-CoA = N-terminal N(alpha)-acetyl-L-seryl-[histone H2A] + CoA + H(+)</text>
        <dbReference type="Rhea" id="RHEA:50600"/>
        <dbReference type="Rhea" id="RHEA-COMP:12742"/>
        <dbReference type="Rhea" id="RHEA-COMP:12744"/>
        <dbReference type="ChEBI" id="CHEBI:15378"/>
        <dbReference type="ChEBI" id="CHEBI:57287"/>
        <dbReference type="ChEBI" id="CHEBI:57288"/>
        <dbReference type="ChEBI" id="CHEBI:64738"/>
        <dbReference type="ChEBI" id="CHEBI:83690"/>
        <dbReference type="EC" id="2.3.1.257"/>
    </reaction>
</comment>
<feature type="domain" description="N-acetyltransferase" evidence="13">
    <location>
        <begin position="110"/>
        <end position="285"/>
    </location>
</feature>
<dbReference type="AlphaFoldDB" id="A0A6A6R657"/>